<feature type="compositionally biased region" description="Low complexity" evidence="1">
    <location>
        <begin position="998"/>
        <end position="1022"/>
    </location>
</feature>
<feature type="region of interest" description="Disordered" evidence="1">
    <location>
        <begin position="184"/>
        <end position="203"/>
    </location>
</feature>
<organism evidence="2 3">
    <name type="scientific">Chaetomium globosum (strain ATCC 6205 / CBS 148.51 / DSM 1962 / NBRC 6347 / NRRL 1970)</name>
    <name type="common">Soil fungus</name>
    <dbReference type="NCBI Taxonomy" id="306901"/>
    <lineage>
        <taxon>Eukaryota</taxon>
        <taxon>Fungi</taxon>
        <taxon>Dikarya</taxon>
        <taxon>Ascomycota</taxon>
        <taxon>Pezizomycotina</taxon>
        <taxon>Sordariomycetes</taxon>
        <taxon>Sordariomycetidae</taxon>
        <taxon>Sordariales</taxon>
        <taxon>Chaetomiaceae</taxon>
        <taxon>Chaetomium</taxon>
    </lineage>
</organism>
<evidence type="ECO:0000313" key="2">
    <source>
        <dbReference type="EMBL" id="EAQ83446.1"/>
    </source>
</evidence>
<feature type="region of interest" description="Disordered" evidence="1">
    <location>
        <begin position="123"/>
        <end position="144"/>
    </location>
</feature>
<dbReference type="EMBL" id="CH408035">
    <property type="protein sequence ID" value="EAQ83446.1"/>
    <property type="molecule type" value="Genomic_DNA"/>
</dbReference>
<name>Q2GQA4_CHAGB</name>
<dbReference type="AlphaFoldDB" id="Q2GQA4"/>
<feature type="region of interest" description="Disordered" evidence="1">
    <location>
        <begin position="1"/>
        <end position="40"/>
    </location>
</feature>
<feature type="compositionally biased region" description="Low complexity" evidence="1">
    <location>
        <begin position="1037"/>
        <end position="1047"/>
    </location>
</feature>
<dbReference type="VEuPathDB" id="FungiDB:CHGG_09850"/>
<accession>Q2GQA4</accession>
<feature type="compositionally biased region" description="Acidic residues" evidence="1">
    <location>
        <begin position="129"/>
        <end position="142"/>
    </location>
</feature>
<feature type="region of interest" description="Disordered" evidence="1">
    <location>
        <begin position="822"/>
        <end position="846"/>
    </location>
</feature>
<dbReference type="Proteomes" id="UP000001056">
    <property type="component" value="Unassembled WGS sequence"/>
</dbReference>
<dbReference type="InParanoid" id="Q2GQA4"/>
<dbReference type="OMA" id="QWAGHIP"/>
<feature type="compositionally biased region" description="Low complexity" evidence="1">
    <location>
        <begin position="1085"/>
        <end position="1099"/>
    </location>
</feature>
<dbReference type="GeneID" id="4396471"/>
<dbReference type="OrthoDB" id="4850289at2759"/>
<feature type="region of interest" description="Disordered" evidence="1">
    <location>
        <begin position="238"/>
        <end position="265"/>
    </location>
</feature>
<reference evidence="3" key="1">
    <citation type="journal article" date="2015" name="Genome Announc.">
        <title>Draft genome sequence of the cellulolytic fungus Chaetomium globosum.</title>
        <authorList>
            <person name="Cuomo C.A."/>
            <person name="Untereiner W.A."/>
            <person name="Ma L.-J."/>
            <person name="Grabherr M."/>
            <person name="Birren B.W."/>
        </authorList>
    </citation>
    <scope>NUCLEOTIDE SEQUENCE [LARGE SCALE GENOMIC DNA]</scope>
    <source>
        <strain evidence="3">ATCC 6205 / CBS 148.51 / DSM 1962 / NBRC 6347 / NRRL 1970</strain>
    </source>
</reference>
<feature type="compositionally biased region" description="Low complexity" evidence="1">
    <location>
        <begin position="1126"/>
        <end position="1140"/>
    </location>
</feature>
<proteinExistence type="predicted"/>
<feature type="region of interest" description="Disordered" evidence="1">
    <location>
        <begin position="950"/>
        <end position="1140"/>
    </location>
</feature>
<dbReference type="eggNOG" id="ENOG502S79B">
    <property type="taxonomic scope" value="Eukaryota"/>
</dbReference>
<dbReference type="RefSeq" id="XP_001227777.1">
    <property type="nucleotide sequence ID" value="XM_001227776.1"/>
</dbReference>
<protein>
    <submittedName>
        <fullName evidence="2">Uncharacterized protein</fullName>
    </submittedName>
</protein>
<feature type="compositionally biased region" description="Polar residues" evidence="1">
    <location>
        <begin position="1"/>
        <end position="12"/>
    </location>
</feature>
<keyword evidence="3" id="KW-1185">Reference proteome</keyword>
<sequence>MSFWNLTNTPSHGQKAPRGLFNSNPNPQTPPLDSILSTTSRPTSRSCCGLVPLQGATQKDAVVVAVVGLGLRWAAIQEKNRWRYAELLRTERFEGWAGKADLGFKLALVWFGLPVAPMGVVDGVGGDGEGSESEGEGSDEEGGVLGFLDGYTERAYGKDVGVRAPDPTMEAYYLKERGQGFAETPTVMPPVRLRGGGPLKQDSKSIASIENNEDTPHGTSVSDFGGLELRGGAARRVRVGKAAQGPLSPEKPKNQARASPLFTALGGPSSGPEECWFQMHGYQGMVWFRTDRLFTPERDEFLSDLKGNGMTIWAAGPGDYGNDRMALDWLCDRIGAAVEDQMASQKVLFVAGPADPIPWKWEPDDSHRIQEVSLVWPQAPHMNRPDVAYLRMPENPADVIYTNQYVPWIANVCRVLAAGRIPGRPGYPAIPDAWFTLRYPPGDNEGGTYGGLAFPPLFWDAMVKAWGDDQIASTQLQARTGPGSNDGTTDRWHLFFPGTTLPYEKQYILHSEVGNVQLVRQRIMDLLGRSMVSTGFSRIQAVEVYLPGPGFFLGSKPTLEVPVSDTDGGSWDMAFQPVMELLVGRVGHLTRKKGVDPVPNGLGLYPQFLSLRPVFKRYLIGDADDVIAPLPWNPNTTTVDQFRHLAGRVFSALASELDEEQLYSHEKSWIAISQGRQIPPDNYLDENNPKLLVGPKTTEAEWESMRKLIVDSRLCVSLVDAKRLPRFGDLKTTQPFGFNDIYETPDALLYRTIKQDQLPAPRRYYDWQLNEKNVTTQLETVQPWEEQSGSLAMIWGVEEFPLRPPPGTKLPGTVAGLPDFEKENPTDPGGAPVKQVHDSRDSLGFRPATNVEKGQRLRGRSYAHPLDVRMHMSVPINAPPVDKLLDLRHDSVPVVSLSVLTPTEVRRLQRDYHNLRNLALSRVERCPYPNCHVVYPANDPKAIDKHLQTRTRAAAAWMPNPAPPPPSAPAAAAPAKATGKTGAKGKASQKAAEKHPAKVPAKAKTAAKAKTTPAKSAATPKTTKAKPKPNPNPKPTPTTSTPATAAPPKAPTPAPSQARTRKTPPTPSPTMLTRNQARAQREAEAAAASEAESQQQQQQEGEETPKKSVSAKAARTVSYADPLEHGASPVRGPGAGARRLGPAIHLAGVGGLGR</sequence>
<dbReference type="HOGENOM" id="CLU_276075_0_0_1"/>
<gene>
    <name evidence="2" type="ORF">CHGG_09850</name>
</gene>
<feature type="compositionally biased region" description="Low complexity" evidence="1">
    <location>
        <begin position="969"/>
        <end position="990"/>
    </location>
</feature>
<evidence type="ECO:0000313" key="3">
    <source>
        <dbReference type="Proteomes" id="UP000001056"/>
    </source>
</evidence>
<evidence type="ECO:0000256" key="1">
    <source>
        <dbReference type="SAM" id="MobiDB-lite"/>
    </source>
</evidence>